<feature type="region of interest" description="Disordered" evidence="1">
    <location>
        <begin position="104"/>
        <end position="126"/>
    </location>
</feature>
<name>Q2QUW4_ORYSJ</name>
<reference evidence="2" key="3">
    <citation type="submission" date="2006-01" db="EMBL/GenBank/DDBJ databases">
        <authorList>
            <person name="Buell R."/>
        </authorList>
    </citation>
    <scope>NUCLEOTIDE SEQUENCE</scope>
</reference>
<organism evidence="2">
    <name type="scientific">Oryza sativa subsp. japonica</name>
    <name type="common">Rice</name>
    <dbReference type="NCBI Taxonomy" id="39947"/>
    <lineage>
        <taxon>Eukaryota</taxon>
        <taxon>Viridiplantae</taxon>
        <taxon>Streptophyta</taxon>
        <taxon>Embryophyta</taxon>
        <taxon>Tracheophyta</taxon>
        <taxon>Spermatophyta</taxon>
        <taxon>Magnoliopsida</taxon>
        <taxon>Liliopsida</taxon>
        <taxon>Poales</taxon>
        <taxon>Poaceae</taxon>
        <taxon>BOP clade</taxon>
        <taxon>Oryzoideae</taxon>
        <taxon>Oryzeae</taxon>
        <taxon>Oryzinae</taxon>
        <taxon>Oryza</taxon>
        <taxon>Oryza sativa</taxon>
    </lineage>
</organism>
<accession>Q2QUW4</accession>
<feature type="compositionally biased region" description="Basic and acidic residues" evidence="1">
    <location>
        <begin position="7"/>
        <end position="20"/>
    </location>
</feature>
<proteinExistence type="predicted"/>
<dbReference type="AlphaFoldDB" id="Q2QUW4"/>
<reference evidence="2" key="2">
    <citation type="submission" date="2005-04" db="EMBL/GenBank/DDBJ databases">
        <authorList>
            <person name="Buell C.R."/>
            <person name="Wing R.A."/>
            <person name="McCombie W.A."/>
            <person name="Ouyang S."/>
        </authorList>
    </citation>
    <scope>NUCLEOTIDE SEQUENCE</scope>
</reference>
<evidence type="ECO:0000313" key="2">
    <source>
        <dbReference type="EMBL" id="ABA96917.1"/>
    </source>
</evidence>
<dbReference type="EMBL" id="DP000011">
    <property type="protein sequence ID" value="ABA96917.1"/>
    <property type="molecule type" value="Genomic_DNA"/>
</dbReference>
<evidence type="ECO:0000256" key="1">
    <source>
        <dbReference type="SAM" id="MobiDB-lite"/>
    </source>
</evidence>
<protein>
    <submittedName>
        <fullName evidence="2">Uncharacterized protein</fullName>
    </submittedName>
</protein>
<gene>
    <name evidence="2" type="ordered locus">LOC_Os12g14870</name>
</gene>
<reference evidence="2" key="1">
    <citation type="journal article" date="2005" name="BMC Biol.">
        <title>The sequence of rice chromosomes 11 and 12, rich in disease resistance genes and recent gene duplications.</title>
        <authorList>
            <consortium name="The rice chromosomes 11 and 12 sequencing consortia"/>
        </authorList>
    </citation>
    <scope>NUCLEOTIDE SEQUENCE [LARGE SCALE GENOMIC DNA]</scope>
</reference>
<sequence>MMMTEAAPRDDEPGEDERAAEGTSATMRMERPARATVFRRNRGAAGGEDNAATSIGVPAMYRIRPEAGRYWTPTRRPLRRASGEEEVMPGMRVASLSRGRWWRRRPAHGKRDSGGRRWNSGGNATVLPARTRLRCFPRETEG</sequence>
<feature type="region of interest" description="Disordered" evidence="1">
    <location>
        <begin position="1"/>
        <end position="52"/>
    </location>
</feature>